<sequence>MTSKINYGETPEFQKDFKKLLKKFKSLESDLELAKIAAIELYHIQKINNLSVFPIQGFCTEEIYVCKIKKFACKALKGRGSKSGIRVIYAFHCQSCKIDFIEIYFKGEKENEDRERIKDYLKNFERRAS</sequence>
<evidence type="ECO:0000313" key="1">
    <source>
        <dbReference type="EMBL" id="OGY59430.1"/>
    </source>
</evidence>
<name>A0A1G1Z6B2_9BACT</name>
<comment type="caution">
    <text evidence="1">The sequence shown here is derived from an EMBL/GenBank/DDBJ whole genome shotgun (WGS) entry which is preliminary data.</text>
</comment>
<dbReference type="STRING" id="1797689.A3F24_00830"/>
<gene>
    <name evidence="1" type="ORF">A3F24_00830</name>
</gene>
<organism evidence="1 2">
    <name type="scientific">Candidatus Colwellbacteria bacterium RIFCSPHIGHO2_12_FULL_44_17</name>
    <dbReference type="NCBI Taxonomy" id="1797689"/>
    <lineage>
        <taxon>Bacteria</taxon>
        <taxon>Candidatus Colwelliibacteriota</taxon>
    </lineage>
</organism>
<dbReference type="AlphaFoldDB" id="A0A1G1Z6B2"/>
<dbReference type="EMBL" id="MHIX01000015">
    <property type="protein sequence ID" value="OGY59430.1"/>
    <property type="molecule type" value="Genomic_DNA"/>
</dbReference>
<protein>
    <submittedName>
        <fullName evidence="1">Uncharacterized protein</fullName>
    </submittedName>
</protein>
<accession>A0A1G1Z6B2</accession>
<reference evidence="1 2" key="1">
    <citation type="journal article" date="2016" name="Nat. Commun.">
        <title>Thousands of microbial genomes shed light on interconnected biogeochemical processes in an aquifer system.</title>
        <authorList>
            <person name="Anantharaman K."/>
            <person name="Brown C.T."/>
            <person name="Hug L.A."/>
            <person name="Sharon I."/>
            <person name="Castelle C.J."/>
            <person name="Probst A.J."/>
            <person name="Thomas B.C."/>
            <person name="Singh A."/>
            <person name="Wilkins M.J."/>
            <person name="Karaoz U."/>
            <person name="Brodie E.L."/>
            <person name="Williams K.H."/>
            <person name="Hubbard S.S."/>
            <person name="Banfield J.F."/>
        </authorList>
    </citation>
    <scope>NUCLEOTIDE SEQUENCE [LARGE SCALE GENOMIC DNA]</scope>
</reference>
<dbReference type="Proteomes" id="UP000178515">
    <property type="component" value="Unassembled WGS sequence"/>
</dbReference>
<evidence type="ECO:0000313" key="2">
    <source>
        <dbReference type="Proteomes" id="UP000178515"/>
    </source>
</evidence>
<proteinExistence type="predicted"/>